<feature type="transmembrane region" description="Helical" evidence="9">
    <location>
        <begin position="76"/>
        <end position="94"/>
    </location>
</feature>
<keyword evidence="3 9" id="KW-0812">Transmembrane</keyword>
<evidence type="ECO:0000256" key="6">
    <source>
        <dbReference type="ARBA" id="ARBA00023136"/>
    </source>
</evidence>
<feature type="region of interest" description="Disordered" evidence="8">
    <location>
        <begin position="105"/>
        <end position="144"/>
    </location>
</feature>
<dbReference type="PANTHER" id="PTHR11003:SF334">
    <property type="entry name" value="FI03418P"/>
    <property type="match status" value="1"/>
</dbReference>
<evidence type="ECO:0000256" key="3">
    <source>
        <dbReference type="ARBA" id="ARBA00022692"/>
    </source>
</evidence>
<dbReference type="EMBL" id="BSYJ01000005">
    <property type="protein sequence ID" value="GMG88199.1"/>
    <property type="molecule type" value="Genomic_DNA"/>
</dbReference>
<evidence type="ECO:0000256" key="4">
    <source>
        <dbReference type="ARBA" id="ARBA00022989"/>
    </source>
</evidence>
<dbReference type="Gene3D" id="1.10.287.70">
    <property type="match status" value="1"/>
</dbReference>
<dbReference type="Proteomes" id="UP001224392">
    <property type="component" value="Unassembled WGS sequence"/>
</dbReference>
<evidence type="ECO:0000256" key="7">
    <source>
        <dbReference type="ARBA" id="ARBA00023303"/>
    </source>
</evidence>
<dbReference type="RefSeq" id="WP_285764810.1">
    <property type="nucleotide sequence ID" value="NZ_BSYJ01000005.1"/>
</dbReference>
<evidence type="ECO:0000259" key="10">
    <source>
        <dbReference type="Pfam" id="PF07885"/>
    </source>
</evidence>
<evidence type="ECO:0000256" key="8">
    <source>
        <dbReference type="SAM" id="MobiDB-lite"/>
    </source>
</evidence>
<sequence>MLAYTFVFLREFLQAILYVVPILVMLGLTIIALGEIVGRIEGWNRFDAAYWAFITALTVGYGDIRPLRRSSKALSIVIAMVGFMVTGIFVAITVEATGSAIEKHLGSHLTGSERPTESQGPVREHKKAAPESGTKNRTTSVNLS</sequence>
<feature type="domain" description="Potassium channel" evidence="10">
    <location>
        <begin position="28"/>
        <end position="96"/>
    </location>
</feature>
<accession>A0ABQ6M1G6</accession>
<organism evidence="11 12">
    <name type="scientific">Biformimicrobium ophioploci</name>
    <dbReference type="NCBI Taxonomy" id="3036711"/>
    <lineage>
        <taxon>Bacteria</taxon>
        <taxon>Pseudomonadati</taxon>
        <taxon>Pseudomonadota</taxon>
        <taxon>Gammaproteobacteria</taxon>
        <taxon>Cellvibrionales</taxon>
        <taxon>Microbulbiferaceae</taxon>
        <taxon>Biformimicrobium</taxon>
    </lineage>
</organism>
<evidence type="ECO:0000313" key="12">
    <source>
        <dbReference type="Proteomes" id="UP001224392"/>
    </source>
</evidence>
<dbReference type="SUPFAM" id="SSF81324">
    <property type="entry name" value="Voltage-gated potassium channels"/>
    <property type="match status" value="1"/>
</dbReference>
<keyword evidence="12" id="KW-1185">Reference proteome</keyword>
<keyword evidence="7" id="KW-0407">Ion channel</keyword>
<dbReference type="InterPro" id="IPR003280">
    <property type="entry name" value="2pore_dom_K_chnl"/>
</dbReference>
<evidence type="ECO:0000313" key="11">
    <source>
        <dbReference type="EMBL" id="GMG88199.1"/>
    </source>
</evidence>
<dbReference type="Pfam" id="PF07885">
    <property type="entry name" value="Ion_trans_2"/>
    <property type="match status" value="1"/>
</dbReference>
<comment type="subcellular location">
    <subcellularLocation>
        <location evidence="1">Membrane</location>
        <topology evidence="1">Multi-pass membrane protein</topology>
    </subcellularLocation>
</comment>
<evidence type="ECO:0000256" key="2">
    <source>
        <dbReference type="ARBA" id="ARBA00022448"/>
    </source>
</evidence>
<evidence type="ECO:0000256" key="5">
    <source>
        <dbReference type="ARBA" id="ARBA00023065"/>
    </source>
</evidence>
<proteinExistence type="predicted"/>
<name>A0ABQ6M1G6_9GAMM</name>
<evidence type="ECO:0000256" key="9">
    <source>
        <dbReference type="SAM" id="Phobius"/>
    </source>
</evidence>
<gene>
    <name evidence="11" type="ORF">MNKW57_25200</name>
</gene>
<feature type="compositionally biased region" description="Polar residues" evidence="8">
    <location>
        <begin position="133"/>
        <end position="144"/>
    </location>
</feature>
<dbReference type="PANTHER" id="PTHR11003">
    <property type="entry name" value="POTASSIUM CHANNEL, SUBFAMILY K"/>
    <property type="match status" value="1"/>
</dbReference>
<reference evidence="11 12" key="1">
    <citation type="submission" date="2023-04" db="EMBL/GenBank/DDBJ databases">
        <title>Marinobulbifer ophiurae gen. nov., sp. Nov., isolate from tissue of brittle star Ophioplocus japonicus.</title>
        <authorList>
            <person name="Kawano K."/>
            <person name="Sawayama S."/>
            <person name="Nakagawa S."/>
        </authorList>
    </citation>
    <scope>NUCLEOTIDE SEQUENCE [LARGE SCALE GENOMIC DNA]</scope>
    <source>
        <strain evidence="11 12">NKW57</strain>
    </source>
</reference>
<keyword evidence="4 9" id="KW-1133">Transmembrane helix</keyword>
<feature type="transmembrane region" description="Helical" evidence="9">
    <location>
        <begin position="12"/>
        <end position="36"/>
    </location>
</feature>
<keyword evidence="6 9" id="KW-0472">Membrane</keyword>
<dbReference type="InterPro" id="IPR013099">
    <property type="entry name" value="K_chnl_dom"/>
</dbReference>
<evidence type="ECO:0000256" key="1">
    <source>
        <dbReference type="ARBA" id="ARBA00004141"/>
    </source>
</evidence>
<protein>
    <recommendedName>
        <fullName evidence="10">Potassium channel domain-containing protein</fullName>
    </recommendedName>
</protein>
<keyword evidence="2" id="KW-0813">Transport</keyword>
<comment type="caution">
    <text evidence="11">The sequence shown here is derived from an EMBL/GenBank/DDBJ whole genome shotgun (WGS) entry which is preliminary data.</text>
</comment>
<keyword evidence="5" id="KW-0406">Ion transport</keyword>